<keyword evidence="3" id="KW-0326">Glycosidase</keyword>
<dbReference type="InterPro" id="IPR001764">
    <property type="entry name" value="Glyco_hydro_3_N"/>
</dbReference>
<accession>A0A372ZJ15</accession>
<dbReference type="Gene3D" id="3.20.20.300">
    <property type="entry name" value="Glycoside hydrolase, family 3, N-terminal domain"/>
    <property type="match status" value="1"/>
</dbReference>
<dbReference type="InterPro" id="IPR036962">
    <property type="entry name" value="Glyco_hydro_3_N_sf"/>
</dbReference>
<dbReference type="GO" id="GO:0009254">
    <property type="term" value="P:peptidoglycan turnover"/>
    <property type="evidence" value="ECO:0007669"/>
    <property type="project" value="TreeGrafter"/>
</dbReference>
<dbReference type="AlphaFoldDB" id="A0A372ZJ15"/>
<evidence type="ECO:0000259" key="4">
    <source>
        <dbReference type="Pfam" id="PF00933"/>
    </source>
</evidence>
<evidence type="ECO:0000256" key="2">
    <source>
        <dbReference type="ARBA" id="ARBA00022801"/>
    </source>
</evidence>
<comment type="similarity">
    <text evidence="1">Belongs to the glycosyl hydrolase 3 family.</text>
</comment>
<dbReference type="Pfam" id="PF00933">
    <property type="entry name" value="Glyco_hydro_3"/>
    <property type="match status" value="1"/>
</dbReference>
<evidence type="ECO:0000313" key="6">
    <source>
        <dbReference type="Proteomes" id="UP000263377"/>
    </source>
</evidence>
<evidence type="ECO:0000256" key="1">
    <source>
        <dbReference type="ARBA" id="ARBA00005336"/>
    </source>
</evidence>
<gene>
    <name evidence="5" type="ORF">DR950_40710</name>
</gene>
<reference evidence="5 6" key="1">
    <citation type="submission" date="2018-08" db="EMBL/GenBank/DDBJ databases">
        <title>Diversity &amp; Physiological Properties of Lignin-Decomposing Actinobacteria from Soil.</title>
        <authorList>
            <person name="Roh S.G."/>
            <person name="Kim S.B."/>
        </authorList>
    </citation>
    <scope>NUCLEOTIDE SEQUENCE [LARGE SCALE GENOMIC DNA]</scope>
    <source>
        <strain evidence="5 6">MMS17-GH009</strain>
    </source>
</reference>
<dbReference type="PANTHER" id="PTHR30480">
    <property type="entry name" value="BETA-HEXOSAMINIDASE-RELATED"/>
    <property type="match status" value="1"/>
</dbReference>
<keyword evidence="6" id="KW-1185">Reference proteome</keyword>
<protein>
    <submittedName>
        <fullName evidence="5">Beta-N-acetylhexosaminidase</fullName>
    </submittedName>
</protein>
<comment type="caution">
    <text evidence="5">The sequence shown here is derived from an EMBL/GenBank/DDBJ whole genome shotgun (WGS) entry which is preliminary data.</text>
</comment>
<feature type="domain" description="Glycoside hydrolase family 3 N-terminal" evidence="4">
    <location>
        <begin position="73"/>
        <end position="378"/>
    </location>
</feature>
<dbReference type="GO" id="GO:0005975">
    <property type="term" value="P:carbohydrate metabolic process"/>
    <property type="evidence" value="ECO:0007669"/>
    <property type="project" value="InterPro"/>
</dbReference>
<dbReference type="SUPFAM" id="SSF51445">
    <property type="entry name" value="(Trans)glycosidases"/>
    <property type="match status" value="1"/>
</dbReference>
<dbReference type="PANTHER" id="PTHR30480:SF14">
    <property type="entry name" value="HYDROLASE, PUTATIVE (AFU_ORTHOLOGUE AFUA_4G13770)-RELATED"/>
    <property type="match status" value="1"/>
</dbReference>
<keyword evidence="2" id="KW-0378">Hydrolase</keyword>
<sequence length="386" mass="39364">MFRSVAQFGVVLAVMGAALGPVPLGSPAPPRGAPSAPGAPDERTAAMAGLAQEDSRVLAGRRVVLSYPGPIPSATTLQAIREGRAAGVILFGENITSPEQLAEAIDELKQAAAEAPDPRPLLLMTDQEGGKVRRLPGAPELSARRVGLAANPVAAAAESGAGAARTLTDAGLNLNLAPVLDVYDTPDNFIDHSERSFGQDPAKVAELGSAFLAAQQGLGVAATAKHFPGLGAAPRGANTDESPVTLNVPLSQLRARGEAPYRAAIAAGVRLVMASWAIYPALDPDHPAGFSHAIIQGELRGRLGFDGVTVTDAMEAAALAPYGGPGDRALAAAAAGMDLMLCSGRDPRQGEEATEALAAALDDGRLDRHAFSEAVARVDVLRGSLG</sequence>
<dbReference type="InterPro" id="IPR017853">
    <property type="entry name" value="GH"/>
</dbReference>
<evidence type="ECO:0000256" key="3">
    <source>
        <dbReference type="ARBA" id="ARBA00023295"/>
    </source>
</evidence>
<dbReference type="Proteomes" id="UP000263377">
    <property type="component" value="Unassembled WGS sequence"/>
</dbReference>
<dbReference type="GO" id="GO:0004553">
    <property type="term" value="F:hydrolase activity, hydrolyzing O-glycosyl compounds"/>
    <property type="evidence" value="ECO:0007669"/>
    <property type="project" value="InterPro"/>
</dbReference>
<name>A0A372ZJ15_9ACTN</name>
<dbReference type="EMBL" id="QVIG01000003">
    <property type="protein sequence ID" value="RGD55848.1"/>
    <property type="molecule type" value="Genomic_DNA"/>
</dbReference>
<evidence type="ECO:0000313" key="5">
    <source>
        <dbReference type="EMBL" id="RGD55848.1"/>
    </source>
</evidence>
<proteinExistence type="inferred from homology"/>
<dbReference type="InterPro" id="IPR050226">
    <property type="entry name" value="NagZ_Beta-hexosaminidase"/>
</dbReference>
<organism evidence="5 6">
    <name type="scientific">Kitasatospora xanthocidica</name>
    <dbReference type="NCBI Taxonomy" id="83382"/>
    <lineage>
        <taxon>Bacteria</taxon>
        <taxon>Bacillati</taxon>
        <taxon>Actinomycetota</taxon>
        <taxon>Actinomycetes</taxon>
        <taxon>Kitasatosporales</taxon>
        <taxon>Streptomycetaceae</taxon>
        <taxon>Kitasatospora</taxon>
    </lineage>
</organism>